<evidence type="ECO:0000256" key="5">
    <source>
        <dbReference type="ARBA" id="ARBA00022777"/>
    </source>
</evidence>
<feature type="domain" description="Protein kinase" evidence="7">
    <location>
        <begin position="11"/>
        <end position="274"/>
    </location>
</feature>
<evidence type="ECO:0000256" key="2">
    <source>
        <dbReference type="ARBA" id="ARBA00022527"/>
    </source>
</evidence>
<dbReference type="SUPFAM" id="SSF48452">
    <property type="entry name" value="TPR-like"/>
    <property type="match status" value="1"/>
</dbReference>
<dbReference type="InterPro" id="IPR011990">
    <property type="entry name" value="TPR-like_helical_dom_sf"/>
</dbReference>
<evidence type="ECO:0000259" key="7">
    <source>
        <dbReference type="PROSITE" id="PS50011"/>
    </source>
</evidence>
<evidence type="ECO:0000313" key="9">
    <source>
        <dbReference type="Proteomes" id="UP000614047"/>
    </source>
</evidence>
<dbReference type="AlphaFoldDB" id="A0A931DLA5"/>
<dbReference type="InterPro" id="IPR008271">
    <property type="entry name" value="Ser/Thr_kinase_AS"/>
</dbReference>
<evidence type="ECO:0000256" key="4">
    <source>
        <dbReference type="ARBA" id="ARBA00022741"/>
    </source>
</evidence>
<dbReference type="PROSITE" id="PS50011">
    <property type="entry name" value="PROTEIN_KINASE_DOM"/>
    <property type="match status" value="1"/>
</dbReference>
<evidence type="ECO:0000313" key="8">
    <source>
        <dbReference type="EMBL" id="MBG6090774.1"/>
    </source>
</evidence>
<evidence type="ECO:0000256" key="1">
    <source>
        <dbReference type="ARBA" id="ARBA00012513"/>
    </source>
</evidence>
<evidence type="ECO:0000256" key="6">
    <source>
        <dbReference type="ARBA" id="ARBA00022840"/>
    </source>
</evidence>
<dbReference type="PANTHER" id="PTHR43289:SF6">
    <property type="entry name" value="SERINE_THREONINE-PROTEIN KINASE NEKL-3"/>
    <property type="match status" value="1"/>
</dbReference>
<dbReference type="PANTHER" id="PTHR43289">
    <property type="entry name" value="MITOGEN-ACTIVATED PROTEIN KINASE KINASE KINASE 20-RELATED"/>
    <property type="match status" value="1"/>
</dbReference>
<proteinExistence type="predicted"/>
<dbReference type="GO" id="GO:0004674">
    <property type="term" value="F:protein serine/threonine kinase activity"/>
    <property type="evidence" value="ECO:0007669"/>
    <property type="project" value="UniProtKB-KW"/>
</dbReference>
<reference evidence="8" key="1">
    <citation type="submission" date="2020-11" db="EMBL/GenBank/DDBJ databases">
        <title>Sequencing the genomes of 1000 actinobacteria strains.</title>
        <authorList>
            <person name="Klenk H.-P."/>
        </authorList>
    </citation>
    <scope>NUCLEOTIDE SEQUENCE</scope>
    <source>
        <strain evidence="8">DSM 43175</strain>
    </source>
</reference>
<dbReference type="EC" id="2.7.11.1" evidence="1"/>
<keyword evidence="3" id="KW-0808">Transferase</keyword>
<dbReference type="Gene3D" id="1.10.510.10">
    <property type="entry name" value="Transferase(Phosphotransferase) domain 1"/>
    <property type="match status" value="1"/>
</dbReference>
<dbReference type="InterPro" id="IPR011009">
    <property type="entry name" value="Kinase-like_dom_sf"/>
</dbReference>
<dbReference type="Proteomes" id="UP000614047">
    <property type="component" value="Unassembled WGS sequence"/>
</dbReference>
<dbReference type="Gene3D" id="1.25.40.10">
    <property type="entry name" value="Tetratricopeptide repeat domain"/>
    <property type="match status" value="1"/>
</dbReference>
<dbReference type="GO" id="GO:0005524">
    <property type="term" value="F:ATP binding"/>
    <property type="evidence" value="ECO:0007669"/>
    <property type="project" value="UniProtKB-KW"/>
</dbReference>
<dbReference type="RefSeq" id="WP_197013194.1">
    <property type="nucleotide sequence ID" value="NZ_BAABES010000011.1"/>
</dbReference>
<accession>A0A931DLA5</accession>
<dbReference type="PROSITE" id="PS00108">
    <property type="entry name" value="PROTEIN_KINASE_ST"/>
    <property type="match status" value="1"/>
</dbReference>
<dbReference type="Pfam" id="PF00069">
    <property type="entry name" value="Pkinase"/>
    <property type="match status" value="1"/>
</dbReference>
<dbReference type="Gene3D" id="3.30.200.20">
    <property type="entry name" value="Phosphorylase Kinase, domain 1"/>
    <property type="match status" value="1"/>
</dbReference>
<sequence length="515" mass="56236">MRRGLVLADRYELDQPLRRGGTGEVWRAYDRLLDRRLAVRFILVDEAGSELISRFRQEARSAAWLEHPGVPTVHDLGEHHDEVRGPSLYLVTQYIDGLTLDHLIDAHGTLPVSWAAFITAQVCGVLSVAHQRPLMHRDLKPGNLMLCGDGSVKVLDFGITAGLAPGDVRRTATGQDAPLTPGYTAPEQLYGTPCPQSDLYSLGCVTYELLSGQEVFPAATPYEMMRRHEDEVPMSLRELLPDIPAALDALVLQMLAKRPADRPADADEVCERVLRFVTDLEPLPGSVDIVPPPARSARLYAGVLARIPATGNTSISPEVPSLPATLEEVKLPSQEEVAQGRAEAADLASSGRFTQAAELLSDMAEPALLSLGDDDLEVLGLRLDLASVLHQSGEHRRAIPAYRVAAVGLAERHGPDDDRVLHCREQTAVCLAQVGHAHEAIRLLEKLLTDVSGREPYDDLILRVRGHIGRLWLTAGRPAEGRQELSDLLADIRSVHGDDHAQVPGLVQLLDDPHL</sequence>
<dbReference type="CDD" id="cd14014">
    <property type="entry name" value="STKc_PknB_like"/>
    <property type="match status" value="1"/>
</dbReference>
<keyword evidence="2 8" id="KW-0723">Serine/threonine-protein kinase</keyword>
<comment type="caution">
    <text evidence="8">The sequence shown here is derived from an EMBL/GenBank/DDBJ whole genome shotgun (WGS) entry which is preliminary data.</text>
</comment>
<dbReference type="SMART" id="SM00220">
    <property type="entry name" value="S_TKc"/>
    <property type="match status" value="1"/>
</dbReference>
<evidence type="ECO:0000256" key="3">
    <source>
        <dbReference type="ARBA" id="ARBA00022679"/>
    </source>
</evidence>
<protein>
    <recommendedName>
        <fullName evidence="1">non-specific serine/threonine protein kinase</fullName>
        <ecNumber evidence="1">2.7.11.1</ecNumber>
    </recommendedName>
</protein>
<gene>
    <name evidence="8" type="ORF">IW256_004887</name>
</gene>
<dbReference type="EMBL" id="JADOUA010000001">
    <property type="protein sequence ID" value="MBG6090774.1"/>
    <property type="molecule type" value="Genomic_DNA"/>
</dbReference>
<keyword evidence="5 8" id="KW-0418">Kinase</keyword>
<dbReference type="SUPFAM" id="SSF56112">
    <property type="entry name" value="Protein kinase-like (PK-like)"/>
    <property type="match status" value="1"/>
</dbReference>
<keyword evidence="6" id="KW-0067">ATP-binding</keyword>
<keyword evidence="4" id="KW-0547">Nucleotide-binding</keyword>
<organism evidence="8 9">
    <name type="scientific">Actinomadura viridis</name>
    <dbReference type="NCBI Taxonomy" id="58110"/>
    <lineage>
        <taxon>Bacteria</taxon>
        <taxon>Bacillati</taxon>
        <taxon>Actinomycetota</taxon>
        <taxon>Actinomycetes</taxon>
        <taxon>Streptosporangiales</taxon>
        <taxon>Thermomonosporaceae</taxon>
        <taxon>Actinomadura</taxon>
    </lineage>
</organism>
<keyword evidence="9" id="KW-1185">Reference proteome</keyword>
<name>A0A931DLA5_9ACTN</name>
<dbReference type="InterPro" id="IPR000719">
    <property type="entry name" value="Prot_kinase_dom"/>
</dbReference>